<reference evidence="1 2" key="1">
    <citation type="submission" date="2016-10" db="EMBL/GenBank/DDBJ databases">
        <title>Genome sequencing of Aspergillus oryzae BCC7051.</title>
        <authorList>
            <person name="Thammarongtham C."/>
            <person name="Vorapreeda T."/>
            <person name="Nookaew I."/>
            <person name="Srisuk T."/>
            <person name="Land M."/>
            <person name="Jeennor S."/>
            <person name="Laoteng K."/>
        </authorList>
    </citation>
    <scope>NUCLEOTIDE SEQUENCE [LARGE SCALE GENOMIC DNA]</scope>
    <source>
        <strain evidence="1 2">BCC7051</strain>
    </source>
</reference>
<gene>
    <name evidence="1" type="ORF">OAory_01042530</name>
</gene>
<dbReference type="EMBL" id="MKZY01000006">
    <property type="protein sequence ID" value="OOO07753.1"/>
    <property type="molecule type" value="Genomic_DNA"/>
</dbReference>
<organism evidence="1 2">
    <name type="scientific">Aspergillus oryzae</name>
    <name type="common">Yellow koji mold</name>
    <dbReference type="NCBI Taxonomy" id="5062"/>
    <lineage>
        <taxon>Eukaryota</taxon>
        <taxon>Fungi</taxon>
        <taxon>Dikarya</taxon>
        <taxon>Ascomycota</taxon>
        <taxon>Pezizomycotina</taxon>
        <taxon>Eurotiomycetes</taxon>
        <taxon>Eurotiomycetidae</taxon>
        <taxon>Eurotiales</taxon>
        <taxon>Aspergillaceae</taxon>
        <taxon>Aspergillus</taxon>
        <taxon>Aspergillus subgen. Circumdati</taxon>
    </lineage>
</organism>
<sequence>MASRQNNGPYEVDRAIINKWKVALEVHDPRIYGWPPKNTRLSDTWVVMAILYCSTKDRATRWPADFETGTSKRPPGEGFASNANVSNAGLVAMIEDFGSSLTKLQQTGDELSPAVAAIQDNIDSFLEMLGSALELFFLNEAGVVPCATRK</sequence>
<dbReference type="Proteomes" id="UP000190312">
    <property type="component" value="Unassembled WGS sequence"/>
</dbReference>
<dbReference type="AlphaFoldDB" id="A0A1S9DF90"/>
<dbReference type="VEuPathDB" id="FungiDB:AO090010000606"/>
<accession>A0A1S9DF90</accession>
<evidence type="ECO:0000313" key="2">
    <source>
        <dbReference type="Proteomes" id="UP000190312"/>
    </source>
</evidence>
<evidence type="ECO:0000313" key="1">
    <source>
        <dbReference type="EMBL" id="OOO07753.1"/>
    </source>
</evidence>
<proteinExistence type="predicted"/>
<protein>
    <submittedName>
        <fullName evidence="1">Uncharacterized protein</fullName>
    </submittedName>
</protein>
<name>A0A1S9DF90_ASPOZ</name>
<comment type="caution">
    <text evidence="1">The sequence shown here is derived from an EMBL/GenBank/DDBJ whole genome shotgun (WGS) entry which is preliminary data.</text>
</comment>